<accession>A0A061DBZ7</accession>
<evidence type="ECO:0000256" key="12">
    <source>
        <dbReference type="ARBA" id="ARBA00048173"/>
    </source>
</evidence>
<keyword evidence="7 13" id="KW-0479">Metal-binding</keyword>
<evidence type="ECO:0000256" key="4">
    <source>
        <dbReference type="ARBA" id="ARBA00022454"/>
    </source>
</evidence>
<comment type="function">
    <text evidence="13">Telomerase is a ribonucleoprotein enzyme essential for the replication of chromosome termini in most eukaryotes. It elongates telomeres. It is a reverse transcriptase that adds simple sequence repeats to chromosome ends by copying a template sequence within the RNA component of the enzyme.</text>
</comment>
<evidence type="ECO:0000256" key="3">
    <source>
        <dbReference type="ARBA" id="ARBA00016182"/>
    </source>
</evidence>
<gene>
    <name evidence="15" type="ORF">BBBOND_0405920</name>
</gene>
<evidence type="ECO:0000256" key="1">
    <source>
        <dbReference type="ARBA" id="ARBA00008001"/>
    </source>
</evidence>
<dbReference type="InterPro" id="IPR021891">
    <property type="entry name" value="Telomerase_RBD"/>
</dbReference>
<dbReference type="KEGG" id="bbig:BBBOND_0405920"/>
<keyword evidence="8 13" id="KW-0460">Magnesium</keyword>
<keyword evidence="4 13" id="KW-0158">Chromosome</keyword>
<dbReference type="Proteomes" id="UP000033188">
    <property type="component" value="Chromosome 5"/>
</dbReference>
<evidence type="ECO:0000313" key="16">
    <source>
        <dbReference type="Proteomes" id="UP000033188"/>
    </source>
</evidence>
<evidence type="ECO:0000256" key="9">
    <source>
        <dbReference type="ARBA" id="ARBA00022895"/>
    </source>
</evidence>
<dbReference type="EC" id="2.7.7.49" evidence="2 13"/>
<dbReference type="GO" id="GO:0007004">
    <property type="term" value="P:telomere maintenance via telomerase"/>
    <property type="evidence" value="ECO:0007669"/>
    <property type="project" value="TreeGrafter"/>
</dbReference>
<evidence type="ECO:0000313" key="15">
    <source>
        <dbReference type="EMBL" id="CDR98108.1"/>
    </source>
</evidence>
<dbReference type="SMART" id="SM00975">
    <property type="entry name" value="Telomerase_RBD"/>
    <property type="match status" value="1"/>
</dbReference>
<evidence type="ECO:0000256" key="2">
    <source>
        <dbReference type="ARBA" id="ARBA00012493"/>
    </source>
</evidence>
<sequence>MTQCLDIIRSQNVSKLLEWLVEDDSCRWIELMSTLREHVDKKDVATFCCEHVRFLATGRFSKVRQLFDDENLNAIATGLGNGSIHSTIDNPILPEQEQITVKRYTFEDFDDLLEAACDRVEPSLAFVAAIEYLRHCHSNIERILRLLEKTITRCTDRAPRITTAAAALSQVFQHYKDLSPCIGFLQRMWVLDMNDMHNVSKASLTSLVLQMHTSVICGKASFEDRDAGVHLANLLCCWKNDVLSWVSRICVYSSQTTLCTLDTTPLDEALCCFWLLTDDRSVMPQVYSLQCLVSMHIKVTYVLVSNDVDAQFNLCDMVSKLCARVDTMVEKSGYLLASPPDDIIMTLLRCCSLKPLSECALKTIQTFMQLLPDDGQVDLFCRVSSRCSTDASLATCLRTLGPHLLSITPRLQMSIIMALKSLLKRIIPDVCKFHESLDCILTWIESLHPLVEADSQGSKLSLDIHHALTQLIVDGDLSAEHNARLLTVIEPQRSCKRLLQYYGQVVKAHHHLVEICGDDVDFLSNVCGLGSVCDEKVEDEHYLLAVIVSRCILVQTEPTNVRNVVDVRKEVHNTLNCNLRSTTGEQCKRKGHCFMNLQRDSLITGVSLAHRIRNPGIFLRSAIFESISKFAGREVIHGILHNRRVLVPDYIFKFSRDVGCSLLLGENATPEELKIIRSFLRDVVIRMDSIYIRQDTGNLVSRPFVFIQLTGTVMYNDNFCVSMAKGTWSHITLSRNLMLYKDSFNGKFGFGRASLLEAVVELFTRHGRESNSTDLRSNEDAFQLNYSTKNNHIRTLFNPAKNNRPFIASNANDRFYVPLENNTIHSSVVWKLFHFVLFDKGFVHSQLKERYNRVRNFIGNLTTVHRETVKRHRGLMSSIYPHFKKLLYNIRCLDLRGEYWSYFGDQTISDSEKNSGIDHNRVISFVHKVVERVVPRSLLGCEENFARLKDVCRSIVVLNKGENLDMSQVMQGFKATGCPWYGDKSVRLSRSKVRTILEYICRLVFLILEHMVIPLLRRHFYVTEADFSMYRLLYFRKADWHRMVMLANEAYTSDPGSIPHERGHRRERMSAALEDMTRPVTVSDPDLSRYGALGGCIRVRWIPKLSGMRPIMNCNTANVTRFGKYTNCSVNSMMRMPFQALTAHIRMNPRFLGHGILGYTGVFRSIKQWWARFMRMMRHSTPRKNFVTLYVTLADLSRCYEHIKHGYLLRLLSSMKIQGNLLFKHIYRRNLIHVASFPNSYGKRVTYLSNDSSSLSPPQIWSLLSCSFGQFSIYSRYVNRDLSQHVSKSDIVAAVKMLLSRCSTSLPKCSPSQLFHKNVGIPQGCCISPLLCSLYLAQGDLHGSVRKLVGTNSANLLLRWIDDFIFISNGEEDTVEMLKILRDTSVFGMAINDKLFTMRLDLPVSRNSTKLTHHTSSSNVEVVDGFRKPFDNTVSRMSTRAESCTGLRDSVDTNGEALLSWINCSFDFDLVRGRLNATLIPWKNELCSIRDSLKLSKKPFTTPMFAYIEQRVLGYIANRLKHGLFTNVELNTQRCILQNSYVVMRIATMKAFSFASALLGEFRGFMNPKYIGKLTHKMVDYALELISLGGLDIRNTRLRDLLQLAVINTFSSTWHRRLRRRYSRRNIAFSRAIERLFKGKWPSYGHASPG</sequence>
<dbReference type="PRINTS" id="PR01365">
    <property type="entry name" value="TELOMERASERT"/>
</dbReference>
<dbReference type="GO" id="GO:0042162">
    <property type="term" value="F:telomeric DNA binding"/>
    <property type="evidence" value="ECO:0007669"/>
    <property type="project" value="TreeGrafter"/>
</dbReference>
<dbReference type="GeneID" id="24566649"/>
<evidence type="ECO:0000256" key="8">
    <source>
        <dbReference type="ARBA" id="ARBA00022842"/>
    </source>
</evidence>
<comment type="similarity">
    <text evidence="1 13">Belongs to the reverse transcriptase family. Telomerase subfamily.</text>
</comment>
<keyword evidence="16" id="KW-1185">Reference proteome</keyword>
<evidence type="ECO:0000256" key="5">
    <source>
        <dbReference type="ARBA" id="ARBA00022679"/>
    </source>
</evidence>
<dbReference type="GO" id="GO:0000781">
    <property type="term" value="C:chromosome, telomeric region"/>
    <property type="evidence" value="ECO:0007669"/>
    <property type="project" value="UniProtKB-SubCell"/>
</dbReference>
<evidence type="ECO:0000256" key="10">
    <source>
        <dbReference type="ARBA" id="ARBA00022918"/>
    </source>
</evidence>
<dbReference type="InterPro" id="IPR003545">
    <property type="entry name" value="Telomerase_RT"/>
</dbReference>
<keyword evidence="5 13" id="KW-0808">Transferase</keyword>
<evidence type="ECO:0000256" key="13">
    <source>
        <dbReference type="RuleBase" id="RU365061"/>
    </source>
</evidence>
<dbReference type="STRING" id="5866.A0A061DBZ7"/>
<evidence type="ECO:0000259" key="14">
    <source>
        <dbReference type="PROSITE" id="PS50878"/>
    </source>
</evidence>
<organism evidence="15 16">
    <name type="scientific">Babesia bigemina</name>
    <dbReference type="NCBI Taxonomy" id="5866"/>
    <lineage>
        <taxon>Eukaryota</taxon>
        <taxon>Sar</taxon>
        <taxon>Alveolata</taxon>
        <taxon>Apicomplexa</taxon>
        <taxon>Aconoidasida</taxon>
        <taxon>Piroplasmida</taxon>
        <taxon>Babesiidae</taxon>
        <taxon>Babesia</taxon>
    </lineage>
</organism>
<proteinExistence type="inferred from homology"/>
<dbReference type="EMBL" id="LK391711">
    <property type="protein sequence ID" value="CDR98108.1"/>
    <property type="molecule type" value="Genomic_DNA"/>
</dbReference>
<keyword evidence="9 13" id="KW-0779">Telomere</keyword>
<evidence type="ECO:0000256" key="7">
    <source>
        <dbReference type="ARBA" id="ARBA00022723"/>
    </source>
</evidence>
<evidence type="ECO:0000256" key="6">
    <source>
        <dbReference type="ARBA" id="ARBA00022695"/>
    </source>
</evidence>
<dbReference type="RefSeq" id="XP_012770294.1">
    <property type="nucleotide sequence ID" value="XM_012914840.1"/>
</dbReference>
<dbReference type="PANTHER" id="PTHR12066">
    <property type="entry name" value="TELOMERASE REVERSE TRANSCRIPTASE"/>
    <property type="match status" value="1"/>
</dbReference>
<dbReference type="InterPro" id="IPR000477">
    <property type="entry name" value="RT_dom"/>
</dbReference>
<reference evidence="16" key="1">
    <citation type="journal article" date="2014" name="Nucleic Acids Res.">
        <title>The evolutionary dynamics of variant antigen genes in Babesia reveal a history of genomic innovation underlying host-parasite interaction.</title>
        <authorList>
            <person name="Jackson A.P."/>
            <person name="Otto T.D."/>
            <person name="Darby A."/>
            <person name="Ramaprasad A."/>
            <person name="Xia D."/>
            <person name="Echaide I.E."/>
            <person name="Farber M."/>
            <person name="Gahlot S."/>
            <person name="Gamble J."/>
            <person name="Gupta D."/>
            <person name="Gupta Y."/>
            <person name="Jackson L."/>
            <person name="Malandrin L."/>
            <person name="Malas T.B."/>
            <person name="Moussa E."/>
            <person name="Nair M."/>
            <person name="Reid A.J."/>
            <person name="Sanders M."/>
            <person name="Sharma J."/>
            <person name="Tracey A."/>
            <person name="Quail M.A."/>
            <person name="Weir W."/>
            <person name="Wastling J.M."/>
            <person name="Hall N."/>
            <person name="Willadsen P."/>
            <person name="Lingelbach K."/>
            <person name="Shiels B."/>
            <person name="Tait A."/>
            <person name="Berriman M."/>
            <person name="Allred D.R."/>
            <person name="Pain A."/>
        </authorList>
    </citation>
    <scope>NUCLEOTIDE SEQUENCE [LARGE SCALE GENOMIC DNA]</scope>
    <source>
        <strain evidence="16">Bond</strain>
    </source>
</reference>
<protein>
    <recommendedName>
        <fullName evidence="3 13">Telomerase reverse transcriptase</fullName>
        <ecNumber evidence="2 13">2.7.7.49</ecNumber>
    </recommendedName>
    <alternativeName>
        <fullName evidence="13">Telomerase catalytic subunit</fullName>
    </alternativeName>
</protein>
<dbReference type="VEuPathDB" id="PiroplasmaDB:BBBOND_0405920"/>
<dbReference type="PROSITE" id="PS50878">
    <property type="entry name" value="RT_POL"/>
    <property type="match status" value="1"/>
</dbReference>
<keyword evidence="11 13" id="KW-0539">Nucleus</keyword>
<keyword evidence="6 13" id="KW-0548">Nucleotidyltransferase</keyword>
<dbReference type="OrthoDB" id="289721at2759"/>
<name>A0A061DBZ7_BABBI</name>
<dbReference type="GO" id="GO:0000333">
    <property type="term" value="C:telomerase catalytic core complex"/>
    <property type="evidence" value="ECO:0007669"/>
    <property type="project" value="TreeGrafter"/>
</dbReference>
<dbReference type="GO" id="GO:0003720">
    <property type="term" value="F:telomerase activity"/>
    <property type="evidence" value="ECO:0007669"/>
    <property type="project" value="InterPro"/>
</dbReference>
<comment type="subcellular location">
    <subcellularLocation>
        <location evidence="13">Nucleus</location>
    </subcellularLocation>
    <subcellularLocation>
        <location evidence="13">Chromosome</location>
        <location evidence="13">Telomere</location>
    </subcellularLocation>
</comment>
<dbReference type="PANTHER" id="PTHR12066:SF0">
    <property type="entry name" value="TELOMERASE REVERSE TRANSCRIPTASE"/>
    <property type="match status" value="1"/>
</dbReference>
<dbReference type="Pfam" id="PF12009">
    <property type="entry name" value="Telomerase_RBD"/>
    <property type="match status" value="1"/>
</dbReference>
<keyword evidence="10 13" id="KW-0695">RNA-directed DNA polymerase</keyword>
<feature type="domain" description="Reverse transcriptase" evidence="14">
    <location>
        <begin position="1083"/>
        <end position="1466"/>
    </location>
</feature>
<dbReference type="GO" id="GO:0070034">
    <property type="term" value="F:telomerase RNA binding"/>
    <property type="evidence" value="ECO:0007669"/>
    <property type="project" value="TreeGrafter"/>
</dbReference>
<dbReference type="Gene3D" id="1.10.132.70">
    <property type="match status" value="1"/>
</dbReference>
<dbReference type="GO" id="GO:0046872">
    <property type="term" value="F:metal ion binding"/>
    <property type="evidence" value="ECO:0007669"/>
    <property type="project" value="UniProtKB-KW"/>
</dbReference>
<evidence type="ECO:0000256" key="11">
    <source>
        <dbReference type="ARBA" id="ARBA00023242"/>
    </source>
</evidence>
<comment type="catalytic activity">
    <reaction evidence="12 13">
        <text>DNA(n) + a 2'-deoxyribonucleoside 5'-triphosphate = DNA(n+1) + diphosphate</text>
        <dbReference type="Rhea" id="RHEA:22508"/>
        <dbReference type="Rhea" id="RHEA-COMP:17339"/>
        <dbReference type="Rhea" id="RHEA-COMP:17340"/>
        <dbReference type="ChEBI" id="CHEBI:33019"/>
        <dbReference type="ChEBI" id="CHEBI:61560"/>
        <dbReference type="ChEBI" id="CHEBI:173112"/>
        <dbReference type="EC" id="2.7.7.49"/>
    </reaction>
</comment>